<keyword evidence="2" id="KW-1185">Reference proteome</keyword>
<reference evidence="1" key="1">
    <citation type="journal article" date="2021" name="Mol. Ecol. Resour.">
        <title>Phylogenomic analyses of the genus Drosophila reveals genomic signals of climate adaptation.</title>
        <authorList>
            <person name="Li F."/>
            <person name="Rane R.V."/>
            <person name="Luria V."/>
            <person name="Xiong Z."/>
            <person name="Chen J."/>
            <person name="Li Z."/>
            <person name="Catullo R.A."/>
            <person name="Griffin P.C."/>
            <person name="Schiffer M."/>
            <person name="Pearce S."/>
            <person name="Lee S.F."/>
            <person name="McElroy K."/>
            <person name="Stocker A."/>
            <person name="Shirriffs J."/>
            <person name="Cockerell F."/>
            <person name="Coppin C."/>
            <person name="Sgro C.M."/>
            <person name="Karger A."/>
            <person name="Cain J.W."/>
            <person name="Weber J.A."/>
            <person name="Santpere G."/>
            <person name="Kirschner M.W."/>
            <person name="Hoffmann A.A."/>
            <person name="Oakeshott J.G."/>
            <person name="Zhang G."/>
        </authorList>
    </citation>
    <scope>NUCLEOTIDE SEQUENCE</scope>
    <source>
        <strain evidence="1">BGI-SZ-2011g</strain>
    </source>
</reference>
<gene>
    <name evidence="1" type="ORF">KR093_007323</name>
</gene>
<sequence length="179" mass="20942">HCFDVLQLCERCVQHEKKVLLLTQRKMSNILEKPRSLQQLQHWLHITFKDIESTPRRLIELYDCAPRPDLIVFDMHSIIAELICRPVLQQCSREALVRLIAKCAAAFCNYREMLHMSSKLEPQKQQQRQLDTIVIMPSETYPLSAAQFKLLIGLYFCGNKLFTNFAELAERIRVSQGLR</sequence>
<name>A0AAD4KBC5_9MUSC</name>
<protein>
    <submittedName>
        <fullName evidence="1">Uncharacterized protein</fullName>
    </submittedName>
</protein>
<evidence type="ECO:0000313" key="2">
    <source>
        <dbReference type="Proteomes" id="UP001200034"/>
    </source>
</evidence>
<dbReference type="Proteomes" id="UP001200034">
    <property type="component" value="Unassembled WGS sequence"/>
</dbReference>
<comment type="caution">
    <text evidence="1">The sequence shown here is derived from an EMBL/GenBank/DDBJ whole genome shotgun (WGS) entry which is preliminary data.</text>
</comment>
<accession>A0AAD4KBC5</accession>
<proteinExistence type="predicted"/>
<dbReference type="EMBL" id="JAJJHW010000095">
    <property type="protein sequence ID" value="KAH8387489.1"/>
    <property type="molecule type" value="Genomic_DNA"/>
</dbReference>
<feature type="non-terminal residue" evidence="1">
    <location>
        <position position="1"/>
    </location>
</feature>
<evidence type="ECO:0000313" key="1">
    <source>
        <dbReference type="EMBL" id="KAH8387489.1"/>
    </source>
</evidence>
<organism evidence="1 2">
    <name type="scientific">Drosophila rubida</name>
    <dbReference type="NCBI Taxonomy" id="30044"/>
    <lineage>
        <taxon>Eukaryota</taxon>
        <taxon>Metazoa</taxon>
        <taxon>Ecdysozoa</taxon>
        <taxon>Arthropoda</taxon>
        <taxon>Hexapoda</taxon>
        <taxon>Insecta</taxon>
        <taxon>Pterygota</taxon>
        <taxon>Neoptera</taxon>
        <taxon>Endopterygota</taxon>
        <taxon>Diptera</taxon>
        <taxon>Brachycera</taxon>
        <taxon>Muscomorpha</taxon>
        <taxon>Ephydroidea</taxon>
        <taxon>Drosophilidae</taxon>
        <taxon>Drosophila</taxon>
    </lineage>
</organism>
<dbReference type="AlphaFoldDB" id="A0AAD4KBC5"/>